<evidence type="ECO:0000313" key="3">
    <source>
        <dbReference type="Proteomes" id="UP000494165"/>
    </source>
</evidence>
<feature type="transmembrane region" description="Helical" evidence="1">
    <location>
        <begin position="99"/>
        <end position="119"/>
    </location>
</feature>
<proteinExistence type="predicted"/>
<dbReference type="Proteomes" id="UP000494165">
    <property type="component" value="Unassembled WGS sequence"/>
</dbReference>
<comment type="caution">
    <text evidence="2">The sequence shown here is derived from an EMBL/GenBank/DDBJ whole genome shotgun (WGS) entry which is preliminary data.</text>
</comment>
<keyword evidence="1" id="KW-0472">Membrane</keyword>
<organism evidence="2 3">
    <name type="scientific">Cloeon dipterum</name>
    <dbReference type="NCBI Taxonomy" id="197152"/>
    <lineage>
        <taxon>Eukaryota</taxon>
        <taxon>Metazoa</taxon>
        <taxon>Ecdysozoa</taxon>
        <taxon>Arthropoda</taxon>
        <taxon>Hexapoda</taxon>
        <taxon>Insecta</taxon>
        <taxon>Pterygota</taxon>
        <taxon>Palaeoptera</taxon>
        <taxon>Ephemeroptera</taxon>
        <taxon>Pisciforma</taxon>
        <taxon>Baetidae</taxon>
        <taxon>Cloeon</taxon>
    </lineage>
</organism>
<keyword evidence="1" id="KW-0812">Transmembrane</keyword>
<accession>A0A8S1DY81</accession>
<protein>
    <submittedName>
        <fullName evidence="2">Uncharacterized protein</fullName>
    </submittedName>
</protein>
<name>A0A8S1DY81_9INSE</name>
<evidence type="ECO:0000313" key="2">
    <source>
        <dbReference type="EMBL" id="CAB3386932.1"/>
    </source>
</evidence>
<keyword evidence="3" id="KW-1185">Reference proteome</keyword>
<dbReference type="EMBL" id="CADEPI010000521">
    <property type="protein sequence ID" value="CAB3386932.1"/>
    <property type="molecule type" value="Genomic_DNA"/>
</dbReference>
<dbReference type="AlphaFoldDB" id="A0A8S1DY81"/>
<keyword evidence="1" id="KW-1133">Transmembrane helix</keyword>
<gene>
    <name evidence="2" type="ORF">CLODIP_2_CD16352</name>
</gene>
<evidence type="ECO:0000256" key="1">
    <source>
        <dbReference type="SAM" id="Phobius"/>
    </source>
</evidence>
<feature type="transmembrane region" description="Helical" evidence="1">
    <location>
        <begin position="20"/>
        <end position="45"/>
    </location>
</feature>
<reference evidence="2 3" key="1">
    <citation type="submission" date="2020-04" db="EMBL/GenBank/DDBJ databases">
        <authorList>
            <person name="Alioto T."/>
            <person name="Alioto T."/>
            <person name="Gomez Garrido J."/>
        </authorList>
    </citation>
    <scope>NUCLEOTIDE SEQUENCE [LARGE SCALE GENOMIC DNA]</scope>
</reference>
<sequence length="183" mass="20352">MSAYNSGSGTDRTTEGYNFFTMQCSGAASVIWIALCLLLIIIAGLEYADFRQFHKTKAGSVEEKTAFRQIQKIYTGKSGSGSTDENPNFFSMQCSAGDCILWMIICLLLVIVAELEIVYCGLCNKITPQLKEVEDDDFKEEEETSRLVNCASPTCLVEVPLTDIEPVYSPPVIYKKSKVDRQN</sequence>